<organism evidence="1">
    <name type="scientific">Gibberella zeae</name>
    <name type="common">Wheat head blight fungus</name>
    <name type="synonym">Fusarium graminearum</name>
    <dbReference type="NCBI Taxonomy" id="5518"/>
    <lineage>
        <taxon>Eukaryota</taxon>
        <taxon>Fungi</taxon>
        <taxon>Dikarya</taxon>
        <taxon>Ascomycota</taxon>
        <taxon>Pezizomycotina</taxon>
        <taxon>Sordariomycetes</taxon>
        <taxon>Hypocreomycetidae</taxon>
        <taxon>Hypocreales</taxon>
        <taxon>Nectriaceae</taxon>
        <taxon>Fusarium</taxon>
    </lineage>
</organism>
<dbReference type="InterPro" id="IPR052895">
    <property type="entry name" value="HetReg/Transcr_Mod"/>
</dbReference>
<protein>
    <submittedName>
        <fullName evidence="1">Uncharacterized protein</fullName>
    </submittedName>
</protein>
<dbReference type="AlphaFoldDB" id="A0A679NWL6"/>
<sequence length="539" mass="61898">METKPLVYLLDSLFSPCSLEQPVQFTPLQVTTNLESALRYLRKEKQSRTLWTDALCIDQRNEDEKGAQVQLMDRIYAKATATIVWLGGYHGQEEPELCGGKESGDCKHRRQIEAAFSLVGILGGWRYLFYWNLHERVLMSQGGLKDLAKRGWWERLWVIQEVSLSTGRVYIQSGHELCAYECFRTAWRYIFRSCPEMRLIFLPSVNMMETIDKFRYSPTHDKRSPAYANGPSGNLLASIHSFHHLRLPERLHCILLRTSGRFKCRDTRDRLHAVLGIAGGVTVGPRHKIAFFLNRAFLPILEFIAIWICFAPLFSDGREILKFRVVVHKAVPWIWSLYYNSIARYWTISRPEYIIPGCGGVLDALKEEEVDSVGFFTNLAAYLAEETCCLSFLDALSCEEGQEDTMPSWVPDWSKKVSTSENMFKRLREWTRFCITDAGRTLQVEGRCRTILDIKRLESGDTLIAHTDESMTVGIGYMEVGKVEKGDRLLSVPGCCSSMVLRQEKLADRWRIIGRADALTTEDWVELRKDGKLQVFTIV</sequence>
<dbReference type="PANTHER" id="PTHR24148">
    <property type="entry name" value="ANKYRIN REPEAT DOMAIN-CONTAINING PROTEIN 39 HOMOLOG-RELATED"/>
    <property type="match status" value="1"/>
</dbReference>
<dbReference type="InterPro" id="IPR010730">
    <property type="entry name" value="HET"/>
</dbReference>
<proteinExistence type="predicted"/>
<gene>
    <name evidence="1" type="ORF">FUG_LOCUS313176</name>
</gene>
<dbReference type="OrthoDB" id="3560411at2759"/>
<accession>A0A679NWL6</accession>
<dbReference type="PANTHER" id="PTHR24148:SF64">
    <property type="entry name" value="HETEROKARYON INCOMPATIBILITY DOMAIN-CONTAINING PROTEIN"/>
    <property type="match status" value="1"/>
</dbReference>
<dbReference type="Pfam" id="PF06985">
    <property type="entry name" value="HET"/>
    <property type="match status" value="1"/>
</dbReference>
<reference evidence="1" key="1">
    <citation type="submission" date="2019-04" db="EMBL/GenBank/DDBJ databases">
        <authorList>
            <person name="Melise S."/>
            <person name="Noan J."/>
            <person name="Okalmin O."/>
        </authorList>
    </citation>
    <scope>NUCLEOTIDE SEQUENCE</scope>
    <source>
        <strain evidence="1">FN9</strain>
    </source>
</reference>
<evidence type="ECO:0000313" key="1">
    <source>
        <dbReference type="EMBL" id="VIO58594.1"/>
    </source>
</evidence>
<name>A0A679NWL6_GIBZA</name>
<dbReference type="EMBL" id="CAAKMV010000134">
    <property type="protein sequence ID" value="VIO58594.1"/>
    <property type="molecule type" value="Genomic_DNA"/>
</dbReference>